<evidence type="ECO:0000313" key="3">
    <source>
        <dbReference type="Proteomes" id="UP000181870"/>
    </source>
</evidence>
<name>A0A1G8DE01_BACOV</name>
<proteinExistence type="predicted"/>
<dbReference type="GO" id="GO:0006355">
    <property type="term" value="P:regulation of DNA-templated transcription"/>
    <property type="evidence" value="ECO:0007669"/>
    <property type="project" value="TreeGrafter"/>
</dbReference>
<dbReference type="PANTHER" id="PTHR35807:SF1">
    <property type="entry name" value="TRANSCRIPTIONAL REGULATOR REDD"/>
    <property type="match status" value="1"/>
</dbReference>
<evidence type="ECO:0000256" key="1">
    <source>
        <dbReference type="SAM" id="Phobius"/>
    </source>
</evidence>
<dbReference type="InterPro" id="IPR011043">
    <property type="entry name" value="Gal_Oxase/kelch_b-propeller"/>
</dbReference>
<gene>
    <name evidence="2" type="ORF">SAMN05192582_100813</name>
</gene>
<sequence length="848" mass="98204">MQRNVYILIMLLFVGNYAAWGNPVNFASTRYGLIFRSHTVNQDERTSLDLSPEEPFNLKPGFSMSFDLQLFEANLTYGYVFRIILDEISSFDLITNLNTEKLNYVLSKSGRILKNCEFQCNKDTVTNRWMKIRIDVEENGIRCMVDSTMKIISHSLEGFENIKIFFGKNRYSSFYTTDVPPIAIRDLRLYNNEGELIHYWKMQQHNRDEVFDLIGGKRAVVENGVWDIDGHVKWKHCISIPFSEKNVQIACDKEDGIIFIASDKYIYKYNIKSDQIEKMEVKKGQPYKAGGSQLIYDRVKHQLISYSILNDSLIFFNFNNGEWPDHPTEKLAVIQQHNRFVDPLTNTLVVFGGYGNHTYNAELAIHELDGCKWKIDTISSLLSPRYLSSIGNMGNGKFLLMGGYGSASGKQEEFPKNLHDLYLIDYRNLSCQKLTEFPVEGPIVYSNSMVIDSLNNNFYTLKFFNDRFHSSLSLFSVDLRNFERKSFADSIPYNFLDSESFCDIFLDKSTNDLYSILLQEKESGFYSVDVYSLSYPPLNWTDILQDKYLDNEVDSKRIVYLLLAGIGISLILLLYFFFRPKKKVSNITTSNFSDKDTIGLINRKQFSAIYLLGGLQIFDSNGNDITQKFTPVIRQMFLFILLNFIQNGKGITSERLDETFWSGMDKDSASNNRNVNIRKLRLLLKEIGDITLKNEKSYWLLDIGSEVFIDYAMIISLLLEDKLSSNFDSRRLAKILELASQGILLPNMITDWIDHYKSEYSGKIINFLLEKSKTVEVQRDLVSMQKIADVVLLHDDIDEEAIRLKCIALYKLGQKGLSKSRFEKFRSDYHHLLNEYPPFTYEELIKKL</sequence>
<keyword evidence="1" id="KW-0472">Membrane</keyword>
<reference evidence="2 3" key="1">
    <citation type="submission" date="2016-10" db="EMBL/GenBank/DDBJ databases">
        <authorList>
            <person name="de Groot N.N."/>
        </authorList>
    </citation>
    <scope>NUCLEOTIDE SEQUENCE [LARGE SCALE GENOMIC DNA]</scope>
    <source>
        <strain evidence="2 3">NLAE-zl-C57</strain>
    </source>
</reference>
<dbReference type="PANTHER" id="PTHR35807">
    <property type="entry name" value="TRANSCRIPTIONAL REGULATOR REDD-RELATED"/>
    <property type="match status" value="1"/>
</dbReference>
<keyword evidence="1" id="KW-0812">Transmembrane</keyword>
<dbReference type="InterPro" id="IPR051677">
    <property type="entry name" value="AfsR-DnrI-RedD_regulator"/>
</dbReference>
<dbReference type="InterPro" id="IPR015915">
    <property type="entry name" value="Kelch-typ_b-propeller"/>
</dbReference>
<evidence type="ECO:0000313" key="2">
    <source>
        <dbReference type="EMBL" id="SDH55906.1"/>
    </source>
</evidence>
<keyword evidence="2" id="KW-0238">DNA-binding</keyword>
<dbReference type="RefSeq" id="WP_081352664.1">
    <property type="nucleotide sequence ID" value="NZ_FNDO01000008.1"/>
</dbReference>
<organism evidence="2 3">
    <name type="scientific">Bacteroides ovatus</name>
    <dbReference type="NCBI Taxonomy" id="28116"/>
    <lineage>
        <taxon>Bacteria</taxon>
        <taxon>Pseudomonadati</taxon>
        <taxon>Bacteroidota</taxon>
        <taxon>Bacteroidia</taxon>
        <taxon>Bacteroidales</taxon>
        <taxon>Bacteroidaceae</taxon>
        <taxon>Bacteroides</taxon>
    </lineage>
</organism>
<accession>A0A1G8DE01</accession>
<keyword evidence="1" id="KW-1133">Transmembrane helix</keyword>
<dbReference type="AlphaFoldDB" id="A0A1G8DE01"/>
<dbReference type="EMBL" id="FNDO01000008">
    <property type="protein sequence ID" value="SDH55906.1"/>
    <property type="molecule type" value="Genomic_DNA"/>
</dbReference>
<protein>
    <submittedName>
        <fullName evidence="2">DNA-binding transcriptional activator of the SARP family</fullName>
    </submittedName>
</protein>
<dbReference type="Proteomes" id="UP000181870">
    <property type="component" value="Unassembled WGS sequence"/>
</dbReference>
<dbReference type="SUPFAM" id="SSF50965">
    <property type="entry name" value="Galactose oxidase, central domain"/>
    <property type="match status" value="1"/>
</dbReference>
<feature type="transmembrane region" description="Helical" evidence="1">
    <location>
        <begin position="558"/>
        <end position="578"/>
    </location>
</feature>
<dbReference type="GO" id="GO:0003677">
    <property type="term" value="F:DNA binding"/>
    <property type="evidence" value="ECO:0007669"/>
    <property type="project" value="UniProtKB-KW"/>
</dbReference>
<dbReference type="Gene3D" id="2.120.10.80">
    <property type="entry name" value="Kelch-type beta propeller"/>
    <property type="match status" value="1"/>
</dbReference>